<sequence length="327" mass="37047">MWEMGLHQVHYSTRISDETCLQAPLVVPPFTIMRVVLKQLVTAVRYSNRALNTMLSVSQAFKPFDCVLSVKQFTMAAPRTRKSFPRLTIWMSPNPLSLSVEDFFAGDESLNVRSPNPIVTQREAQKLQERIDDYKQQQLFVLHTQEVTNTRRRSDVPPRPVAFVDEQVSLIATLADSDSDGEDDHFRLWTVYGCIDATSHIDDLVANFSRGKSPAALARSVFARFCKASGTKDAEKKEKAIRGNLQFGISHLYELHERIHRVQHALYQLTGQESAEYHDADAVGCNITKYIAMLSDLQNHILSGNVDMFESMGFELFLFMSEPEVVG</sequence>
<dbReference type="EMBL" id="JH711573">
    <property type="protein sequence ID" value="EIW86724.1"/>
    <property type="molecule type" value="Genomic_DNA"/>
</dbReference>
<reference evidence="2" key="1">
    <citation type="journal article" date="2012" name="Science">
        <title>The Paleozoic origin of enzymatic lignin decomposition reconstructed from 31 fungal genomes.</title>
        <authorList>
            <person name="Floudas D."/>
            <person name="Binder M."/>
            <person name="Riley R."/>
            <person name="Barry K."/>
            <person name="Blanchette R.A."/>
            <person name="Henrissat B."/>
            <person name="Martinez A.T."/>
            <person name="Otillar R."/>
            <person name="Spatafora J.W."/>
            <person name="Yadav J.S."/>
            <person name="Aerts A."/>
            <person name="Benoit I."/>
            <person name="Boyd A."/>
            <person name="Carlson A."/>
            <person name="Copeland A."/>
            <person name="Coutinho P.M."/>
            <person name="de Vries R.P."/>
            <person name="Ferreira P."/>
            <person name="Findley K."/>
            <person name="Foster B."/>
            <person name="Gaskell J."/>
            <person name="Glotzer D."/>
            <person name="Gorecki P."/>
            <person name="Heitman J."/>
            <person name="Hesse C."/>
            <person name="Hori C."/>
            <person name="Igarashi K."/>
            <person name="Jurgens J.A."/>
            <person name="Kallen N."/>
            <person name="Kersten P."/>
            <person name="Kohler A."/>
            <person name="Kuees U."/>
            <person name="Kumar T.K.A."/>
            <person name="Kuo A."/>
            <person name="LaButti K."/>
            <person name="Larrondo L.F."/>
            <person name="Lindquist E."/>
            <person name="Ling A."/>
            <person name="Lombard V."/>
            <person name="Lucas S."/>
            <person name="Lundell T."/>
            <person name="Martin R."/>
            <person name="McLaughlin D.J."/>
            <person name="Morgenstern I."/>
            <person name="Morin E."/>
            <person name="Murat C."/>
            <person name="Nagy L.G."/>
            <person name="Nolan M."/>
            <person name="Ohm R.A."/>
            <person name="Patyshakuliyeva A."/>
            <person name="Rokas A."/>
            <person name="Ruiz-Duenas F.J."/>
            <person name="Sabat G."/>
            <person name="Salamov A."/>
            <person name="Samejima M."/>
            <person name="Schmutz J."/>
            <person name="Slot J.C."/>
            <person name="St John F."/>
            <person name="Stenlid J."/>
            <person name="Sun H."/>
            <person name="Sun S."/>
            <person name="Syed K."/>
            <person name="Tsang A."/>
            <person name="Wiebenga A."/>
            <person name="Young D."/>
            <person name="Pisabarro A."/>
            <person name="Eastwood D.C."/>
            <person name="Martin F."/>
            <person name="Cullen D."/>
            <person name="Grigoriev I.V."/>
            <person name="Hibbett D.S."/>
        </authorList>
    </citation>
    <scope>NUCLEOTIDE SEQUENCE [LARGE SCALE GENOMIC DNA]</scope>
    <source>
        <strain evidence="2">RWD-64-598 SS2</strain>
    </source>
</reference>
<accession>A0A5M3N6P2</accession>
<gene>
    <name evidence="1" type="ORF">CONPUDRAFT_69154</name>
</gene>
<name>A0A5M3N6P2_CONPW</name>
<evidence type="ECO:0000313" key="2">
    <source>
        <dbReference type="Proteomes" id="UP000053558"/>
    </source>
</evidence>
<dbReference type="AlphaFoldDB" id="A0A5M3N6P2"/>
<dbReference type="KEGG" id="cput:CONPUDRAFT_69154"/>
<dbReference type="RefSeq" id="XP_007762698.1">
    <property type="nucleotide sequence ID" value="XM_007764508.1"/>
</dbReference>
<protein>
    <submittedName>
        <fullName evidence="1">Uncharacterized protein</fullName>
    </submittedName>
</protein>
<dbReference type="Proteomes" id="UP000053558">
    <property type="component" value="Unassembled WGS sequence"/>
</dbReference>
<organism evidence="1 2">
    <name type="scientific">Coniophora puteana (strain RWD-64-598)</name>
    <name type="common">Brown rot fungus</name>
    <dbReference type="NCBI Taxonomy" id="741705"/>
    <lineage>
        <taxon>Eukaryota</taxon>
        <taxon>Fungi</taxon>
        <taxon>Dikarya</taxon>
        <taxon>Basidiomycota</taxon>
        <taxon>Agaricomycotina</taxon>
        <taxon>Agaricomycetes</taxon>
        <taxon>Agaricomycetidae</taxon>
        <taxon>Boletales</taxon>
        <taxon>Coniophorineae</taxon>
        <taxon>Coniophoraceae</taxon>
        <taxon>Coniophora</taxon>
    </lineage>
</organism>
<keyword evidence="2" id="KW-1185">Reference proteome</keyword>
<dbReference type="GeneID" id="19208728"/>
<proteinExistence type="predicted"/>
<comment type="caution">
    <text evidence="1">The sequence shown here is derived from an EMBL/GenBank/DDBJ whole genome shotgun (WGS) entry which is preliminary data.</text>
</comment>
<evidence type="ECO:0000313" key="1">
    <source>
        <dbReference type="EMBL" id="EIW86724.1"/>
    </source>
</evidence>